<dbReference type="EMBL" id="FPBT01000014">
    <property type="protein sequence ID" value="SFU57498.1"/>
    <property type="molecule type" value="Genomic_DNA"/>
</dbReference>
<sequence>MSDAPVITNIQKYSIHDGDGIRTSVFFKGCPLRCLWCHNPETQVYERQIQFDPEKCTGCGRCARACPEQAISIDPGTTKACTDTALCQFHGKCEEACVTGARAVLGRQYTVREVMKEIMKDEMFYEQSGGGVTLSGGEVMTQNMDYIEELVKKLHREMITVYIDTCGQAPYENFHRILPYVHTFLYDLKCMDPETHRKYMGVGNSLILENLKRLSEDGARIYIRIPTVPGVSGTEENMRETIAFLKNNHIHTPQINLLPYHNTGSGKYAKLGRTYGGAELEVPSKEQMEHFAEMFRAAGYSNTKIGG</sequence>
<dbReference type="PANTHER" id="PTHR30352">
    <property type="entry name" value="PYRUVATE FORMATE-LYASE-ACTIVATING ENZYME"/>
    <property type="match status" value="1"/>
</dbReference>
<dbReference type="SFLD" id="SFLDG01118">
    <property type="entry name" value="activating_enzymes__group_2"/>
    <property type="match status" value="1"/>
</dbReference>
<gene>
    <name evidence="12" type="ORF">SAMN05216508_11410</name>
</gene>
<comment type="similarity">
    <text evidence="2">Belongs to the organic radical-activating enzymes family.</text>
</comment>
<dbReference type="PROSITE" id="PS01087">
    <property type="entry name" value="RADICAL_ACTIVATING"/>
    <property type="match status" value="1"/>
</dbReference>
<evidence type="ECO:0000256" key="7">
    <source>
        <dbReference type="ARBA" id="ARBA00023004"/>
    </source>
</evidence>
<dbReference type="NCBIfam" id="NF043069">
    <property type="entry name" value="T4HPD_activ_SAM"/>
    <property type="match status" value="1"/>
</dbReference>
<dbReference type="InterPro" id="IPR050014">
    <property type="entry name" value="T4HPD_activ_SAM"/>
</dbReference>
<dbReference type="GO" id="GO:0043364">
    <property type="term" value="F:glycyl-radical enzyme activating activity"/>
    <property type="evidence" value="ECO:0007669"/>
    <property type="project" value="InterPro"/>
</dbReference>
<dbReference type="PROSITE" id="PS00198">
    <property type="entry name" value="4FE4S_FER_1"/>
    <property type="match status" value="1"/>
</dbReference>
<evidence type="ECO:0000256" key="4">
    <source>
        <dbReference type="ARBA" id="ARBA00022691"/>
    </source>
</evidence>
<dbReference type="PANTHER" id="PTHR30352:SF4">
    <property type="entry name" value="PYRUVATE FORMATE-LYASE 2-ACTIVATING ENZYME"/>
    <property type="match status" value="1"/>
</dbReference>
<feature type="domain" description="4Fe-4S ferredoxin-type" evidence="10">
    <location>
        <begin position="47"/>
        <end position="76"/>
    </location>
</feature>
<dbReference type="SFLD" id="SFLDS00029">
    <property type="entry name" value="Radical_SAM"/>
    <property type="match status" value="1"/>
</dbReference>
<dbReference type="PIRSF" id="PIRSF000371">
    <property type="entry name" value="PFL_act_enz"/>
    <property type="match status" value="1"/>
</dbReference>
<dbReference type="Pfam" id="PF00037">
    <property type="entry name" value="Fer4"/>
    <property type="match status" value="1"/>
</dbReference>
<dbReference type="Proteomes" id="UP000198817">
    <property type="component" value="Unassembled WGS sequence"/>
</dbReference>
<dbReference type="InterPro" id="IPR001989">
    <property type="entry name" value="Radical_activat_CS"/>
</dbReference>
<dbReference type="SFLD" id="SFLDG01066">
    <property type="entry name" value="organic_radical-activating_enz"/>
    <property type="match status" value="1"/>
</dbReference>
<comment type="catalytic activity">
    <reaction evidence="9">
        <text>glycyl-[protein] + reduced [flavodoxin] + S-adenosyl-L-methionine = glycin-2-yl radical-[protein] + semiquinone [flavodoxin] + 5'-deoxyadenosine + L-methionine + H(+)</text>
        <dbReference type="Rhea" id="RHEA:61976"/>
        <dbReference type="Rhea" id="RHEA-COMP:10622"/>
        <dbReference type="Rhea" id="RHEA-COMP:14480"/>
        <dbReference type="Rhea" id="RHEA-COMP:15993"/>
        <dbReference type="Rhea" id="RHEA-COMP:15994"/>
        <dbReference type="ChEBI" id="CHEBI:15378"/>
        <dbReference type="ChEBI" id="CHEBI:17319"/>
        <dbReference type="ChEBI" id="CHEBI:29947"/>
        <dbReference type="ChEBI" id="CHEBI:32722"/>
        <dbReference type="ChEBI" id="CHEBI:57618"/>
        <dbReference type="ChEBI" id="CHEBI:57844"/>
        <dbReference type="ChEBI" id="CHEBI:59789"/>
        <dbReference type="ChEBI" id="CHEBI:140311"/>
    </reaction>
</comment>
<dbReference type="STRING" id="155865.SAMN05216515_11510"/>
<dbReference type="SUPFAM" id="SSF54862">
    <property type="entry name" value="4Fe-4S ferredoxins"/>
    <property type="match status" value="1"/>
</dbReference>
<dbReference type="InterPro" id="IPR040074">
    <property type="entry name" value="BssD/PflA/YjjW"/>
</dbReference>
<proteinExistence type="inferred from homology"/>
<reference evidence="12 13" key="1">
    <citation type="submission" date="2016-10" db="EMBL/GenBank/DDBJ databases">
        <authorList>
            <person name="de Groot N.N."/>
        </authorList>
    </citation>
    <scope>NUCLEOTIDE SEQUENCE [LARGE SCALE GENOMIC DNA]</scope>
    <source>
        <strain evidence="12 13">KHGC13</strain>
    </source>
</reference>
<name>A0A1I7H9V5_9FIRM</name>
<dbReference type="PROSITE" id="PS51918">
    <property type="entry name" value="RADICAL_SAM"/>
    <property type="match status" value="1"/>
</dbReference>
<dbReference type="InterPro" id="IPR012839">
    <property type="entry name" value="Organic_radical_activase"/>
</dbReference>
<dbReference type="InterPro" id="IPR034457">
    <property type="entry name" value="Organic_radical-activating"/>
</dbReference>
<dbReference type="OrthoDB" id="9782387at2"/>
<evidence type="ECO:0000313" key="12">
    <source>
        <dbReference type="EMBL" id="SFU57498.1"/>
    </source>
</evidence>
<keyword evidence="12" id="KW-0456">Lyase</keyword>
<dbReference type="InterPro" id="IPR017896">
    <property type="entry name" value="4Fe4S_Fe-S-bd"/>
</dbReference>
<evidence type="ECO:0000256" key="9">
    <source>
        <dbReference type="ARBA" id="ARBA00047365"/>
    </source>
</evidence>
<protein>
    <submittedName>
        <fullName evidence="12">Pyruvate formate lyase activating enzyme</fullName>
    </submittedName>
</protein>
<dbReference type="InterPro" id="IPR007197">
    <property type="entry name" value="rSAM"/>
</dbReference>
<evidence type="ECO:0000256" key="5">
    <source>
        <dbReference type="ARBA" id="ARBA00022723"/>
    </source>
</evidence>
<keyword evidence="8" id="KW-0411">Iron-sulfur</keyword>
<dbReference type="InterPro" id="IPR017900">
    <property type="entry name" value="4Fe4S_Fe_S_CS"/>
</dbReference>
<dbReference type="GO" id="GO:0046872">
    <property type="term" value="F:metal ion binding"/>
    <property type="evidence" value="ECO:0007669"/>
    <property type="project" value="UniProtKB-KW"/>
</dbReference>
<dbReference type="InterPro" id="IPR058240">
    <property type="entry name" value="rSAM_sf"/>
</dbReference>
<evidence type="ECO:0000256" key="2">
    <source>
        <dbReference type="ARBA" id="ARBA00009777"/>
    </source>
</evidence>
<dbReference type="SUPFAM" id="SSF102114">
    <property type="entry name" value="Radical SAM enzymes"/>
    <property type="match status" value="1"/>
</dbReference>
<evidence type="ECO:0000256" key="3">
    <source>
        <dbReference type="ARBA" id="ARBA00022485"/>
    </source>
</evidence>
<dbReference type="GO" id="GO:0016829">
    <property type="term" value="F:lyase activity"/>
    <property type="evidence" value="ECO:0007669"/>
    <property type="project" value="UniProtKB-KW"/>
</dbReference>
<dbReference type="GO" id="GO:0051539">
    <property type="term" value="F:4 iron, 4 sulfur cluster binding"/>
    <property type="evidence" value="ECO:0007669"/>
    <property type="project" value="UniProtKB-KW"/>
</dbReference>
<keyword evidence="12" id="KW-0670">Pyruvate</keyword>
<evidence type="ECO:0000256" key="1">
    <source>
        <dbReference type="ARBA" id="ARBA00001966"/>
    </source>
</evidence>
<evidence type="ECO:0000259" key="10">
    <source>
        <dbReference type="PROSITE" id="PS51379"/>
    </source>
</evidence>
<keyword evidence="3" id="KW-0004">4Fe-4S</keyword>
<accession>A0A1I7H9V5</accession>
<keyword evidence="13" id="KW-1185">Reference proteome</keyword>
<keyword evidence="7" id="KW-0408">Iron</keyword>
<dbReference type="Gene3D" id="3.80.30.10">
    <property type="entry name" value="pyruvate-formate lyase- activating enzyme"/>
    <property type="match status" value="1"/>
</dbReference>
<dbReference type="RefSeq" id="WP_090471345.1">
    <property type="nucleotide sequence ID" value="NZ_FOWF01000015.1"/>
</dbReference>
<keyword evidence="5" id="KW-0479">Metal-binding</keyword>
<evidence type="ECO:0000313" key="13">
    <source>
        <dbReference type="Proteomes" id="UP000198817"/>
    </source>
</evidence>
<evidence type="ECO:0000256" key="6">
    <source>
        <dbReference type="ARBA" id="ARBA00023002"/>
    </source>
</evidence>
<feature type="domain" description="Radical SAM core" evidence="11">
    <location>
        <begin position="13"/>
        <end position="301"/>
    </location>
</feature>
<dbReference type="NCBIfam" id="TIGR02494">
    <property type="entry name" value="PFLE_PFLC"/>
    <property type="match status" value="1"/>
</dbReference>
<dbReference type="AlphaFoldDB" id="A0A1I7H9V5"/>
<organism evidence="12 13">
    <name type="scientific">Eubacterium pyruvativorans</name>
    <dbReference type="NCBI Taxonomy" id="155865"/>
    <lineage>
        <taxon>Bacteria</taxon>
        <taxon>Bacillati</taxon>
        <taxon>Bacillota</taxon>
        <taxon>Clostridia</taxon>
        <taxon>Eubacteriales</taxon>
        <taxon>Eubacteriaceae</taxon>
        <taxon>Eubacterium</taxon>
    </lineage>
</organism>
<keyword evidence="6" id="KW-0560">Oxidoreductase</keyword>
<dbReference type="PROSITE" id="PS51379">
    <property type="entry name" value="4FE4S_FER_2"/>
    <property type="match status" value="1"/>
</dbReference>
<evidence type="ECO:0000256" key="8">
    <source>
        <dbReference type="ARBA" id="ARBA00023014"/>
    </source>
</evidence>
<keyword evidence="4" id="KW-0949">S-adenosyl-L-methionine</keyword>
<comment type="cofactor">
    <cofactor evidence="1">
        <name>[4Fe-4S] cluster</name>
        <dbReference type="ChEBI" id="CHEBI:49883"/>
    </cofactor>
</comment>
<evidence type="ECO:0000259" key="11">
    <source>
        <dbReference type="PROSITE" id="PS51918"/>
    </source>
</evidence>
<dbReference type="Pfam" id="PF04055">
    <property type="entry name" value="Radical_SAM"/>
    <property type="match status" value="1"/>
</dbReference>
<dbReference type="Gene3D" id="3.30.70.20">
    <property type="match status" value="1"/>
</dbReference>